<protein>
    <submittedName>
        <fullName evidence="1">Uncharacterized protein</fullName>
    </submittedName>
</protein>
<dbReference type="Proteomes" id="UP001164250">
    <property type="component" value="Chromosome 10"/>
</dbReference>
<comment type="caution">
    <text evidence="1">The sequence shown here is derived from an EMBL/GenBank/DDBJ whole genome shotgun (WGS) entry which is preliminary data.</text>
</comment>
<keyword evidence="2" id="KW-1185">Reference proteome</keyword>
<organism evidence="1 2">
    <name type="scientific">Pistacia atlantica</name>
    <dbReference type="NCBI Taxonomy" id="434234"/>
    <lineage>
        <taxon>Eukaryota</taxon>
        <taxon>Viridiplantae</taxon>
        <taxon>Streptophyta</taxon>
        <taxon>Embryophyta</taxon>
        <taxon>Tracheophyta</taxon>
        <taxon>Spermatophyta</taxon>
        <taxon>Magnoliopsida</taxon>
        <taxon>eudicotyledons</taxon>
        <taxon>Gunneridae</taxon>
        <taxon>Pentapetalae</taxon>
        <taxon>rosids</taxon>
        <taxon>malvids</taxon>
        <taxon>Sapindales</taxon>
        <taxon>Anacardiaceae</taxon>
        <taxon>Pistacia</taxon>
    </lineage>
</organism>
<proteinExistence type="predicted"/>
<gene>
    <name evidence="1" type="ORF">Patl1_09221</name>
</gene>
<evidence type="ECO:0000313" key="1">
    <source>
        <dbReference type="EMBL" id="KAJ0087375.1"/>
    </source>
</evidence>
<reference evidence="2" key="1">
    <citation type="journal article" date="2023" name="G3 (Bethesda)">
        <title>Genome assembly and association tests identify interacting loci associated with vigor, precocity, and sex in interspecific pistachio rootstocks.</title>
        <authorList>
            <person name="Palmer W."/>
            <person name="Jacygrad E."/>
            <person name="Sagayaradj S."/>
            <person name="Cavanaugh K."/>
            <person name="Han R."/>
            <person name="Bertier L."/>
            <person name="Beede B."/>
            <person name="Kafkas S."/>
            <person name="Golino D."/>
            <person name="Preece J."/>
            <person name="Michelmore R."/>
        </authorList>
    </citation>
    <scope>NUCLEOTIDE SEQUENCE [LARGE SCALE GENOMIC DNA]</scope>
</reference>
<accession>A0ACC1ALE5</accession>
<name>A0ACC1ALE5_9ROSI</name>
<sequence length="203" mass="22635">MFFDSFIWQLKRHVVTIDGYKDVPPNNEKQLLQAVAAQPVSVGICGSERAFQFYSKGVFTGPCSTSLDHAVLIVGYGSKSGVDYWIVKNSWASYPTKTSPNPPPPPSPGPTVCDLFTYCSQGETCCCTLRLLGICFKWKCCDLDSAVCCKDHILCCPSDYPVCDTERKQCYKRAGNVTRTALETRDSSRKFGGWNTFMDAWFL</sequence>
<dbReference type="EMBL" id="CM047906">
    <property type="protein sequence ID" value="KAJ0087375.1"/>
    <property type="molecule type" value="Genomic_DNA"/>
</dbReference>
<evidence type="ECO:0000313" key="2">
    <source>
        <dbReference type="Proteomes" id="UP001164250"/>
    </source>
</evidence>